<name>U5VS65_9ACTN</name>
<sequence>MFPVLLAAAALTLSACGDDGGGSRVATLDDGTATTAPSAKASGNLEKELADYVECLRKEGADVPDPTVDANGQITFGRPANGQTIDREKVTEAQKVCGDLPEGFISGFTDMDQSELQDVALKFAQCMRGEGIQMADPDVSKLGSAGGPFADLDRDDPKVAAALEVCQKVWTDARGGN</sequence>
<proteinExistence type="predicted"/>
<dbReference type="AlphaFoldDB" id="U5VS65"/>
<organism evidence="1 2">
    <name type="scientific">Actinoplanes friuliensis DSM 7358</name>
    <dbReference type="NCBI Taxonomy" id="1246995"/>
    <lineage>
        <taxon>Bacteria</taxon>
        <taxon>Bacillati</taxon>
        <taxon>Actinomycetota</taxon>
        <taxon>Actinomycetes</taxon>
        <taxon>Micromonosporales</taxon>
        <taxon>Micromonosporaceae</taxon>
        <taxon>Actinoplanes</taxon>
    </lineage>
</organism>
<accession>U5VS65</accession>
<dbReference type="KEGG" id="afs:AFR_01110"/>
<dbReference type="STRING" id="1246995.AFR_01110"/>
<dbReference type="EMBL" id="CP006272">
    <property type="protein sequence ID" value="AGZ38511.1"/>
    <property type="molecule type" value="Genomic_DNA"/>
</dbReference>
<evidence type="ECO:0000313" key="1">
    <source>
        <dbReference type="EMBL" id="AGZ38511.1"/>
    </source>
</evidence>
<dbReference type="Proteomes" id="UP000017746">
    <property type="component" value="Chromosome"/>
</dbReference>
<keyword evidence="2" id="KW-1185">Reference proteome</keyword>
<reference evidence="1 2" key="1">
    <citation type="journal article" date="2014" name="J. Biotechnol.">
        <title>Complete genome sequence of the actinobacterium Actinoplanes friuliensis HAG 010964, producer of the lipopeptide antibiotic friulimycin.</title>
        <authorList>
            <person name="Ruckert C."/>
            <person name="Szczepanowski R."/>
            <person name="Albersmeier A."/>
            <person name="Goesmann A."/>
            <person name="Fischer N."/>
            <person name="Steinkamper A."/>
            <person name="Puhler A."/>
            <person name="Biener R."/>
            <person name="Schwartz D."/>
            <person name="Kalinowski J."/>
        </authorList>
    </citation>
    <scope>NUCLEOTIDE SEQUENCE [LARGE SCALE GENOMIC DNA]</scope>
    <source>
        <strain evidence="1 2">DSM 7358</strain>
    </source>
</reference>
<protein>
    <submittedName>
        <fullName evidence="1">Uncharacterized protein</fullName>
    </submittedName>
</protein>
<dbReference type="PATRIC" id="fig|1246995.3.peg.221"/>
<dbReference type="HOGENOM" id="CLU_121458_0_0_11"/>
<gene>
    <name evidence="1" type="ORF">AFR_01110</name>
</gene>
<evidence type="ECO:0000313" key="2">
    <source>
        <dbReference type="Proteomes" id="UP000017746"/>
    </source>
</evidence>